<keyword evidence="1" id="KW-1133">Transmembrane helix</keyword>
<keyword evidence="1" id="KW-0812">Transmembrane</keyword>
<evidence type="ECO:0000313" key="2">
    <source>
        <dbReference type="EMBL" id="SUE33780.1"/>
    </source>
</evidence>
<evidence type="ECO:0000313" key="3">
    <source>
        <dbReference type="Proteomes" id="UP000255233"/>
    </source>
</evidence>
<dbReference type="PROSITE" id="PS51257">
    <property type="entry name" value="PROKAR_LIPOPROTEIN"/>
    <property type="match status" value="1"/>
</dbReference>
<dbReference type="RefSeq" id="WP_037291386.1">
    <property type="nucleotide sequence ID" value="NZ_UGVL01000001.1"/>
</dbReference>
<gene>
    <name evidence="2" type="ORF">NCTC11190_00991</name>
</gene>
<protein>
    <submittedName>
        <fullName evidence="2">Uncharacterized protein</fullName>
    </submittedName>
</protein>
<organism evidence="2 3">
    <name type="scientific">Rikenella microfusus</name>
    <dbReference type="NCBI Taxonomy" id="28139"/>
    <lineage>
        <taxon>Bacteria</taxon>
        <taxon>Pseudomonadati</taxon>
        <taxon>Bacteroidota</taxon>
        <taxon>Bacteroidia</taxon>
        <taxon>Bacteroidales</taxon>
        <taxon>Rikenellaceae</taxon>
        <taxon>Rikenella</taxon>
    </lineage>
</organism>
<proteinExistence type="predicted"/>
<dbReference type="EMBL" id="UGVL01000001">
    <property type="protein sequence ID" value="SUE33780.1"/>
    <property type="molecule type" value="Genomic_DNA"/>
</dbReference>
<keyword evidence="1" id="KW-0472">Membrane</keyword>
<evidence type="ECO:0000256" key="1">
    <source>
        <dbReference type="SAM" id="Phobius"/>
    </source>
</evidence>
<reference evidence="2 3" key="1">
    <citation type="submission" date="2018-06" db="EMBL/GenBank/DDBJ databases">
        <authorList>
            <consortium name="Pathogen Informatics"/>
            <person name="Doyle S."/>
        </authorList>
    </citation>
    <scope>NUCLEOTIDE SEQUENCE [LARGE SCALE GENOMIC DNA]</scope>
    <source>
        <strain evidence="2 3">NCTC11190</strain>
    </source>
</reference>
<keyword evidence="3" id="KW-1185">Reference proteome</keyword>
<sequence length="117" mass="13116">MATFRTNVLSHCLKKAVAVFPGSVFYGIILWVACTEIAFRRRVRQQADGRQIFCKSDYTIHRYTNNIFIYDFTQNRGAISLNGPAVPLGTGDRGFALLEEAGAGRNILKIKRAYKIG</sequence>
<accession>A0A379MSA5</accession>
<name>A0A379MSA5_9BACT</name>
<dbReference type="AlphaFoldDB" id="A0A379MSA5"/>
<feature type="transmembrane region" description="Helical" evidence="1">
    <location>
        <begin position="20"/>
        <end position="39"/>
    </location>
</feature>
<dbReference type="Proteomes" id="UP000255233">
    <property type="component" value="Unassembled WGS sequence"/>
</dbReference>